<comment type="caution">
    <text evidence="4">The sequence shown here is derived from an EMBL/GenBank/DDBJ whole genome shotgun (WGS) entry which is preliminary data.</text>
</comment>
<evidence type="ECO:0000256" key="2">
    <source>
        <dbReference type="ARBA" id="ARBA00022603"/>
    </source>
</evidence>
<reference evidence="4 5" key="1">
    <citation type="journal article" date="2024" name="Nat. Commun.">
        <title>Phylogenomics reveals the evolutionary origins of lichenization in chlorophyte algae.</title>
        <authorList>
            <person name="Puginier C."/>
            <person name="Libourel C."/>
            <person name="Otte J."/>
            <person name="Skaloud P."/>
            <person name="Haon M."/>
            <person name="Grisel S."/>
            <person name="Petersen M."/>
            <person name="Berrin J.G."/>
            <person name="Delaux P.M."/>
            <person name="Dal Grande F."/>
            <person name="Keller J."/>
        </authorList>
    </citation>
    <scope>NUCLEOTIDE SEQUENCE [LARGE SCALE GENOMIC DNA]</scope>
    <source>
        <strain evidence="4 5">SAG 2036</strain>
    </source>
</reference>
<dbReference type="NCBIfam" id="TIGR00027">
    <property type="entry name" value="mthyl_TIGR00027"/>
    <property type="match status" value="1"/>
</dbReference>
<evidence type="ECO:0000256" key="3">
    <source>
        <dbReference type="ARBA" id="ARBA00022679"/>
    </source>
</evidence>
<dbReference type="InterPro" id="IPR011610">
    <property type="entry name" value="SAM_mthyl_Trfase_ML2640-like"/>
</dbReference>
<protein>
    <recommendedName>
        <fullName evidence="6">S-adenosyl-L-methionine-dependent methyltransferase</fullName>
    </recommendedName>
</protein>
<keyword evidence="3" id="KW-0808">Transferase</keyword>
<dbReference type="PANTHER" id="PTHR43619">
    <property type="entry name" value="S-ADENOSYL-L-METHIONINE-DEPENDENT METHYLTRANSFERASE YKTD-RELATED"/>
    <property type="match status" value="1"/>
</dbReference>
<proteinExistence type="inferred from homology"/>
<dbReference type="GO" id="GO:0032259">
    <property type="term" value="P:methylation"/>
    <property type="evidence" value="ECO:0007669"/>
    <property type="project" value="UniProtKB-KW"/>
</dbReference>
<dbReference type="Proteomes" id="UP001465755">
    <property type="component" value="Unassembled WGS sequence"/>
</dbReference>
<sequence>MATLTENGQVLDDELTKFVSWTARLVAAARALETDEPDAVFRDPLARVLAGPKATEYVDTLTRGFPEKSTSLILGLPPERPGGKRRVGGVIVRTQFFDTAILAATGGLKELYTWLPKSLSLEPIQQVVMLGAGLDARPWRLPLAAGIRWYEIDRQEVLRVKEKILQASGAPMRSADNEGASIPVRASEVIPIVTDFEQPGWPRALQDAGFDSKQPVLWHAEGLFNYLTADAVERVLTEASQACGPGSIFTATMLCDQALAVRQHTHHMQSMRDVSKSCWGAPTPPEKTKAFMKSCGWKVLELTEMNDAAPHVLPGREYNLPEHSVPGEEAWYYFMIAACESPDSIQ</sequence>
<accession>A0AAW1PB82</accession>
<dbReference type="GO" id="GO:0008168">
    <property type="term" value="F:methyltransferase activity"/>
    <property type="evidence" value="ECO:0007669"/>
    <property type="project" value="UniProtKB-KW"/>
</dbReference>
<evidence type="ECO:0008006" key="6">
    <source>
        <dbReference type="Google" id="ProtNLM"/>
    </source>
</evidence>
<evidence type="ECO:0000256" key="1">
    <source>
        <dbReference type="ARBA" id="ARBA00008138"/>
    </source>
</evidence>
<evidence type="ECO:0000313" key="5">
    <source>
        <dbReference type="Proteomes" id="UP001465755"/>
    </source>
</evidence>
<dbReference type="InterPro" id="IPR029063">
    <property type="entry name" value="SAM-dependent_MTases_sf"/>
</dbReference>
<dbReference type="PANTHER" id="PTHR43619:SF2">
    <property type="entry name" value="S-ADENOSYL-L-METHIONINE-DEPENDENT METHYLTRANSFERASES SUPERFAMILY PROTEIN"/>
    <property type="match status" value="1"/>
</dbReference>
<keyword evidence="2" id="KW-0489">Methyltransferase</keyword>
<name>A0AAW1PB82_9CHLO</name>
<organism evidence="4 5">
    <name type="scientific">Symbiochloris irregularis</name>
    <dbReference type="NCBI Taxonomy" id="706552"/>
    <lineage>
        <taxon>Eukaryota</taxon>
        <taxon>Viridiplantae</taxon>
        <taxon>Chlorophyta</taxon>
        <taxon>core chlorophytes</taxon>
        <taxon>Trebouxiophyceae</taxon>
        <taxon>Trebouxiales</taxon>
        <taxon>Trebouxiaceae</taxon>
        <taxon>Symbiochloris</taxon>
    </lineage>
</organism>
<gene>
    <name evidence="4" type="ORF">WJX73_006997</name>
</gene>
<dbReference type="AlphaFoldDB" id="A0AAW1PB82"/>
<dbReference type="InterPro" id="IPR007213">
    <property type="entry name" value="Ppm1/Ppm2/Tcmp"/>
</dbReference>
<dbReference type="EMBL" id="JALJOQ010000046">
    <property type="protein sequence ID" value="KAK9805049.1"/>
    <property type="molecule type" value="Genomic_DNA"/>
</dbReference>
<evidence type="ECO:0000313" key="4">
    <source>
        <dbReference type="EMBL" id="KAK9805049.1"/>
    </source>
</evidence>
<comment type="similarity">
    <text evidence="1">Belongs to the UPF0677 family.</text>
</comment>
<dbReference type="Pfam" id="PF04072">
    <property type="entry name" value="LCM"/>
    <property type="match status" value="1"/>
</dbReference>
<dbReference type="Gene3D" id="3.40.50.150">
    <property type="entry name" value="Vaccinia Virus protein VP39"/>
    <property type="match status" value="1"/>
</dbReference>
<dbReference type="SUPFAM" id="SSF53335">
    <property type="entry name" value="S-adenosyl-L-methionine-dependent methyltransferases"/>
    <property type="match status" value="1"/>
</dbReference>
<keyword evidence="5" id="KW-1185">Reference proteome</keyword>